<proteinExistence type="predicted"/>
<dbReference type="InterPro" id="IPR011991">
    <property type="entry name" value="ArsR-like_HTH"/>
</dbReference>
<dbReference type="PANTHER" id="PTHR43132">
    <property type="entry name" value="ARSENICAL RESISTANCE OPERON REPRESSOR ARSR-RELATED"/>
    <property type="match status" value="1"/>
</dbReference>
<organism evidence="5 6">
    <name type="scientific">Alicyclobacillus dauci</name>
    <dbReference type="NCBI Taxonomy" id="1475485"/>
    <lineage>
        <taxon>Bacteria</taxon>
        <taxon>Bacillati</taxon>
        <taxon>Bacillota</taxon>
        <taxon>Bacilli</taxon>
        <taxon>Bacillales</taxon>
        <taxon>Alicyclobacillaceae</taxon>
        <taxon>Alicyclobacillus</taxon>
    </lineage>
</organism>
<dbReference type="Proteomes" id="UP001164803">
    <property type="component" value="Chromosome"/>
</dbReference>
<dbReference type="InterPro" id="IPR051011">
    <property type="entry name" value="Metal_resp_trans_reg"/>
</dbReference>
<evidence type="ECO:0000313" key="5">
    <source>
        <dbReference type="EMBL" id="WAH39090.1"/>
    </source>
</evidence>
<keyword evidence="6" id="KW-1185">Reference proteome</keyword>
<dbReference type="PRINTS" id="PR00778">
    <property type="entry name" value="HTHARSR"/>
</dbReference>
<keyword evidence="2" id="KW-0238">DNA-binding</keyword>
<feature type="domain" description="HTH arsR-type" evidence="4">
    <location>
        <begin position="25"/>
        <end position="119"/>
    </location>
</feature>
<name>A0ABY6Z865_9BACL</name>
<dbReference type="InterPro" id="IPR036390">
    <property type="entry name" value="WH_DNA-bd_sf"/>
</dbReference>
<evidence type="ECO:0000256" key="3">
    <source>
        <dbReference type="ARBA" id="ARBA00023163"/>
    </source>
</evidence>
<dbReference type="SMART" id="SM00418">
    <property type="entry name" value="HTH_ARSR"/>
    <property type="match status" value="1"/>
</dbReference>
<dbReference type="PROSITE" id="PS50987">
    <property type="entry name" value="HTH_ARSR_2"/>
    <property type="match status" value="1"/>
</dbReference>
<dbReference type="EMBL" id="CP104064">
    <property type="protein sequence ID" value="WAH39090.1"/>
    <property type="molecule type" value="Genomic_DNA"/>
</dbReference>
<keyword evidence="1" id="KW-0805">Transcription regulation</keyword>
<evidence type="ECO:0000256" key="2">
    <source>
        <dbReference type="ARBA" id="ARBA00023125"/>
    </source>
</evidence>
<dbReference type="NCBIfam" id="NF033788">
    <property type="entry name" value="HTH_metalloreg"/>
    <property type="match status" value="1"/>
</dbReference>
<dbReference type="PANTHER" id="PTHR43132:SF6">
    <property type="entry name" value="HTH-TYPE TRANSCRIPTIONAL REPRESSOR CZRA"/>
    <property type="match status" value="1"/>
</dbReference>
<evidence type="ECO:0000256" key="1">
    <source>
        <dbReference type="ARBA" id="ARBA00023015"/>
    </source>
</evidence>
<reference evidence="5" key="1">
    <citation type="submission" date="2022-08" db="EMBL/GenBank/DDBJ databases">
        <title>Alicyclobacillus dauci DSM2870, complete genome.</title>
        <authorList>
            <person name="Wang Q."/>
            <person name="Cai R."/>
            <person name="Wang Z."/>
        </authorList>
    </citation>
    <scope>NUCLEOTIDE SEQUENCE</scope>
    <source>
        <strain evidence="5">DSM 28700</strain>
    </source>
</reference>
<gene>
    <name evidence="5" type="ORF">NZD86_01220</name>
</gene>
<protein>
    <submittedName>
        <fullName evidence="5">Metalloregulator ArsR/SmtB family transcription factor</fullName>
    </submittedName>
</protein>
<evidence type="ECO:0000259" key="4">
    <source>
        <dbReference type="PROSITE" id="PS50987"/>
    </source>
</evidence>
<dbReference type="InterPro" id="IPR001845">
    <property type="entry name" value="HTH_ArsR_DNA-bd_dom"/>
</dbReference>
<dbReference type="InterPro" id="IPR036388">
    <property type="entry name" value="WH-like_DNA-bd_sf"/>
</dbReference>
<dbReference type="Pfam" id="PF01022">
    <property type="entry name" value="HTH_5"/>
    <property type="match status" value="1"/>
</dbReference>
<dbReference type="CDD" id="cd00090">
    <property type="entry name" value="HTH_ARSR"/>
    <property type="match status" value="1"/>
</dbReference>
<accession>A0ABY6Z865</accession>
<evidence type="ECO:0000313" key="6">
    <source>
        <dbReference type="Proteomes" id="UP001164803"/>
    </source>
</evidence>
<keyword evidence="3" id="KW-0804">Transcription</keyword>
<sequence length="133" mass="15095">MLEHSQDACCNVVHLDSLNDCVEQLETHVVDDLSETFKALADPTRIRILYNLSKRELCVCGLAELLDMTQSAVSHQLRHLRDLRLVKNRREGNTIYYRHDDAHIMGLLQMGIDHATHINHESASAKGSINEHA</sequence>
<dbReference type="Gene3D" id="1.10.10.10">
    <property type="entry name" value="Winged helix-like DNA-binding domain superfamily/Winged helix DNA-binding domain"/>
    <property type="match status" value="1"/>
</dbReference>
<dbReference type="SUPFAM" id="SSF46785">
    <property type="entry name" value="Winged helix' DNA-binding domain"/>
    <property type="match status" value="1"/>
</dbReference>